<keyword evidence="1" id="KW-0812">Transmembrane</keyword>
<protein>
    <submittedName>
        <fullName evidence="2">Uncharacterized protein</fullName>
    </submittedName>
</protein>
<keyword evidence="1" id="KW-0472">Membrane</keyword>
<dbReference type="RefSeq" id="WP_053236989.1">
    <property type="nucleotide sequence ID" value="NZ_CP011125.1"/>
</dbReference>
<feature type="transmembrane region" description="Helical" evidence="1">
    <location>
        <begin position="121"/>
        <end position="142"/>
    </location>
</feature>
<sequence>MTTTITIPEPETNDLAIERLLTRRGWALDLAWVGGASALAVATMLGASALFALAVAATSALIGAAIGAGAPWLLSRRVRRLPVLVLLGAGAGLGANWGALSAASVALASDGGLGWVRAAELGGTAGLLVMGLFWLPAALLRASGRSTRLARIAALALSPVIAGYLLVAL</sequence>
<dbReference type="EMBL" id="CP011125">
    <property type="protein sequence ID" value="AKF09992.1"/>
    <property type="molecule type" value="Genomic_DNA"/>
</dbReference>
<evidence type="ECO:0000256" key="1">
    <source>
        <dbReference type="SAM" id="Phobius"/>
    </source>
</evidence>
<organism evidence="2 3">
    <name type="scientific">Sandaracinus amylolyticus</name>
    <dbReference type="NCBI Taxonomy" id="927083"/>
    <lineage>
        <taxon>Bacteria</taxon>
        <taxon>Pseudomonadati</taxon>
        <taxon>Myxococcota</taxon>
        <taxon>Polyangia</taxon>
        <taxon>Polyangiales</taxon>
        <taxon>Sandaracinaceae</taxon>
        <taxon>Sandaracinus</taxon>
    </lineage>
</organism>
<keyword evidence="3" id="KW-1185">Reference proteome</keyword>
<feature type="transmembrane region" description="Helical" evidence="1">
    <location>
        <begin position="81"/>
        <end position="109"/>
    </location>
</feature>
<gene>
    <name evidence="2" type="ORF">DB32_007141</name>
</gene>
<name>A0A0F6W8C3_9BACT</name>
<dbReference type="KEGG" id="samy:DB32_007141"/>
<keyword evidence="1" id="KW-1133">Transmembrane helix</keyword>
<proteinExistence type="predicted"/>
<feature type="transmembrane region" description="Helical" evidence="1">
    <location>
        <begin position="26"/>
        <end position="45"/>
    </location>
</feature>
<evidence type="ECO:0000313" key="3">
    <source>
        <dbReference type="Proteomes" id="UP000034883"/>
    </source>
</evidence>
<feature type="transmembrane region" description="Helical" evidence="1">
    <location>
        <begin position="51"/>
        <end position="74"/>
    </location>
</feature>
<accession>A0A0F6W8C3</accession>
<feature type="transmembrane region" description="Helical" evidence="1">
    <location>
        <begin position="149"/>
        <end position="167"/>
    </location>
</feature>
<evidence type="ECO:0000313" key="2">
    <source>
        <dbReference type="EMBL" id="AKF09992.1"/>
    </source>
</evidence>
<dbReference type="Proteomes" id="UP000034883">
    <property type="component" value="Chromosome"/>
</dbReference>
<dbReference type="AlphaFoldDB" id="A0A0F6W8C3"/>
<reference evidence="2 3" key="1">
    <citation type="submission" date="2015-03" db="EMBL/GenBank/DDBJ databases">
        <title>Genome assembly of Sandaracinus amylolyticus DSM 53668.</title>
        <authorList>
            <person name="Sharma G."/>
            <person name="Subramanian S."/>
        </authorList>
    </citation>
    <scope>NUCLEOTIDE SEQUENCE [LARGE SCALE GENOMIC DNA]</scope>
    <source>
        <strain evidence="2 3">DSM 53668</strain>
    </source>
</reference>